<proteinExistence type="predicted"/>
<accession>A0A6M3KS44</accession>
<gene>
    <name evidence="2" type="ORF">MM415A00178_0060</name>
</gene>
<dbReference type="EMBL" id="MT142532">
    <property type="protein sequence ID" value="QJA84650.1"/>
    <property type="molecule type" value="Genomic_DNA"/>
</dbReference>
<evidence type="ECO:0000313" key="2">
    <source>
        <dbReference type="EMBL" id="QJA84650.1"/>
    </source>
</evidence>
<organism evidence="2">
    <name type="scientific">viral metagenome</name>
    <dbReference type="NCBI Taxonomy" id="1070528"/>
    <lineage>
        <taxon>unclassified sequences</taxon>
        <taxon>metagenomes</taxon>
        <taxon>organismal metagenomes</taxon>
    </lineage>
</organism>
<evidence type="ECO:0000256" key="1">
    <source>
        <dbReference type="SAM" id="Coils"/>
    </source>
</evidence>
<protein>
    <submittedName>
        <fullName evidence="2">Uncharacterized protein</fullName>
    </submittedName>
</protein>
<name>A0A6M3KS44_9ZZZZ</name>
<sequence>MMRSTCSLCLPDHQNPDCQRCDDLPAPYDPRHAIDETCDGTMVGPPAGGYLDHAHEDRTQTPVRSPSEEILRYEAACGRLRSLPTREQGLRTRAERAEAEVKRQERRALDAEEKYRWMVEHAAAQRLDGYRELGSRAASAENERDVAIAECERLRAAHPADIGGLAQLLARVEKADAEVERLRNGVGWLVFERTVQTRCGCPQCTMSVGAVADDDCALKKLLTCGVEGA</sequence>
<keyword evidence="1" id="KW-0175">Coiled coil</keyword>
<dbReference type="AlphaFoldDB" id="A0A6M3KS44"/>
<reference evidence="2" key="1">
    <citation type="submission" date="2020-03" db="EMBL/GenBank/DDBJ databases">
        <title>The deep terrestrial virosphere.</title>
        <authorList>
            <person name="Holmfeldt K."/>
            <person name="Nilsson E."/>
            <person name="Simone D."/>
            <person name="Lopez-Fernandez M."/>
            <person name="Wu X."/>
            <person name="de Brujin I."/>
            <person name="Lundin D."/>
            <person name="Andersson A."/>
            <person name="Bertilsson S."/>
            <person name="Dopson M."/>
        </authorList>
    </citation>
    <scope>NUCLEOTIDE SEQUENCE</scope>
    <source>
        <strain evidence="2">MM415A00178</strain>
    </source>
</reference>
<feature type="coiled-coil region" evidence="1">
    <location>
        <begin position="87"/>
        <end position="185"/>
    </location>
</feature>